<keyword evidence="1" id="KW-0812">Transmembrane</keyword>
<dbReference type="EMBL" id="JADEVV010000073">
    <property type="protein sequence ID" value="MBE9255613.1"/>
    <property type="molecule type" value="Genomic_DNA"/>
</dbReference>
<proteinExistence type="predicted"/>
<gene>
    <name evidence="2" type="ORF">IQ217_17590</name>
</gene>
<feature type="non-terminal residue" evidence="2">
    <location>
        <position position="127"/>
    </location>
</feature>
<reference evidence="2 3" key="1">
    <citation type="submission" date="2020-10" db="EMBL/GenBank/DDBJ databases">
        <authorList>
            <person name="Castelo-Branco R."/>
            <person name="Eusebio N."/>
            <person name="Adriana R."/>
            <person name="Vieira A."/>
            <person name="Brugerolle De Fraissinette N."/>
            <person name="Rezende De Castro R."/>
            <person name="Schneider M.P."/>
            <person name="Vasconcelos V."/>
            <person name="Leao P.N."/>
        </authorList>
    </citation>
    <scope>NUCLEOTIDE SEQUENCE [LARGE SCALE GENOMIC DNA]</scope>
    <source>
        <strain evidence="2 3">LEGE 00031</strain>
    </source>
</reference>
<accession>A0ABR9VW89</accession>
<organism evidence="2 3">
    <name type="scientific">Synechocystis salina LEGE 00031</name>
    <dbReference type="NCBI Taxonomy" id="1828736"/>
    <lineage>
        <taxon>Bacteria</taxon>
        <taxon>Bacillati</taxon>
        <taxon>Cyanobacteriota</taxon>
        <taxon>Cyanophyceae</taxon>
        <taxon>Synechococcales</taxon>
        <taxon>Merismopediaceae</taxon>
        <taxon>Synechocystis</taxon>
    </lineage>
</organism>
<evidence type="ECO:0000313" key="2">
    <source>
        <dbReference type="EMBL" id="MBE9255613.1"/>
    </source>
</evidence>
<feature type="transmembrane region" description="Helical" evidence="1">
    <location>
        <begin position="35"/>
        <end position="53"/>
    </location>
</feature>
<keyword evidence="3" id="KW-1185">Reference proteome</keyword>
<evidence type="ECO:0000256" key="1">
    <source>
        <dbReference type="SAM" id="Phobius"/>
    </source>
</evidence>
<dbReference type="Proteomes" id="UP000658720">
    <property type="component" value="Unassembled WGS sequence"/>
</dbReference>
<evidence type="ECO:0000313" key="3">
    <source>
        <dbReference type="Proteomes" id="UP000658720"/>
    </source>
</evidence>
<protein>
    <submittedName>
        <fullName evidence="2">Uncharacterized protein</fullName>
    </submittedName>
</protein>
<keyword evidence="1" id="KW-1133">Transmembrane helix</keyword>
<name>A0ABR9VW89_9SYNC</name>
<comment type="caution">
    <text evidence="2">The sequence shown here is derived from an EMBL/GenBank/DDBJ whole genome shotgun (WGS) entry which is preliminary data.</text>
</comment>
<keyword evidence="1" id="KW-0472">Membrane</keyword>
<sequence length="127" mass="13855">MGNIFFPWVGTMDKYEELGSSANAKPWWLKHLDKIFLGGGVVYLLLVSFWLVFQSRQPTPTTASSTETVTVDQADEEFIVYLQQSLETLKQPQTLPASPVPAGVNPPATPNQTTVAIAPANQGIPLP</sequence>